<sequence length="505" mass="55005">MASLRYDMDDVRSFDSDQTLEDVEDAPLLGERPSRLGSQSFQSLFIRHIPTTSILLYVCFFLMLELGQSLPANSLIQVVEEALCREMRGTSDCGADDNVQGSLAILMGWYHTFMILPGLLTVLPYGMLADRYGQKPFLVLSTLGVLLAGACARIICFWPEKFSIHALWTSQLLYFIGGGLPTCNAILFANITGLTTDASRSSIFSFIIALSLGPRLIATVAASRLIELYGPWLLLWLSQGFMVLACLLSFFIIEPEKSSKHPDDSAMRDANVHSTEEQTDAPPGSGRLKDQILKSFQEARAGAAFIIQKSSSFTIRIILCLVFMTLAWQCSGVSEQLMRRRFGWTWAELSYITALQISVSIISCMVLLPAVSYVSSRKFSISTTTRDLAVARACGGLFILGAVVTILTPNSNGMIFGVVLFNLGTVYNQVLKTLLVVVVGENSVVLFSGLNILETIGNLASAPLVAQAFKFGLHLGGIWIALPVMFGGGFAVVGLLMLGVRNGRS</sequence>
<comment type="caution">
    <text evidence="1">The sequence shown here is derived from an EMBL/GenBank/DDBJ whole genome shotgun (WGS) entry which is preliminary data.</text>
</comment>
<keyword evidence="2" id="KW-1185">Reference proteome</keyword>
<evidence type="ECO:0000313" key="1">
    <source>
        <dbReference type="EMBL" id="KAJ2982232.1"/>
    </source>
</evidence>
<dbReference type="EMBL" id="JANJQO010000087">
    <property type="protein sequence ID" value="KAJ2982232.1"/>
    <property type="molecule type" value="Genomic_DNA"/>
</dbReference>
<evidence type="ECO:0000313" key="2">
    <source>
        <dbReference type="Proteomes" id="UP001143910"/>
    </source>
</evidence>
<accession>A0ACC1NTI3</accession>
<name>A0ACC1NTI3_9HYPO</name>
<dbReference type="Proteomes" id="UP001143910">
    <property type="component" value="Unassembled WGS sequence"/>
</dbReference>
<proteinExistence type="predicted"/>
<organism evidence="1 2">
    <name type="scientific">Zarea fungicola</name>
    <dbReference type="NCBI Taxonomy" id="93591"/>
    <lineage>
        <taxon>Eukaryota</taxon>
        <taxon>Fungi</taxon>
        <taxon>Dikarya</taxon>
        <taxon>Ascomycota</taxon>
        <taxon>Pezizomycotina</taxon>
        <taxon>Sordariomycetes</taxon>
        <taxon>Hypocreomycetidae</taxon>
        <taxon>Hypocreales</taxon>
        <taxon>Cordycipitaceae</taxon>
        <taxon>Zarea</taxon>
    </lineage>
</organism>
<reference evidence="1" key="1">
    <citation type="submission" date="2022-08" db="EMBL/GenBank/DDBJ databases">
        <title>Genome Sequence of Lecanicillium fungicola.</title>
        <authorList>
            <person name="Buettner E."/>
        </authorList>
    </citation>
    <scope>NUCLEOTIDE SEQUENCE</scope>
    <source>
        <strain evidence="1">Babe33</strain>
    </source>
</reference>
<protein>
    <submittedName>
        <fullName evidence="1">Uncharacterized protein</fullName>
    </submittedName>
</protein>
<gene>
    <name evidence="1" type="ORF">NQ176_g1520</name>
</gene>